<dbReference type="EMBL" id="VSSQ01010541">
    <property type="protein sequence ID" value="MPM44610.1"/>
    <property type="molecule type" value="Genomic_DNA"/>
</dbReference>
<feature type="transmembrane region" description="Helical" evidence="1">
    <location>
        <begin position="119"/>
        <end position="138"/>
    </location>
</feature>
<evidence type="ECO:0008006" key="3">
    <source>
        <dbReference type="Google" id="ProtNLM"/>
    </source>
</evidence>
<sequence>MNNSQINDALFRHAFITAMVIGTLCRFFVLRVKDKQYPSRPQDYVEQIIVAALAASLGSVALPALIDKEFSALTFLAVGIQQFQSLSQQEQITLENIENDDLIDKGQPYIDEIASTYEARSYVSLFSALVASLIYIFISRIYDDSVLICTITSTIGGIIVALIFRKVLRRQSVNDLADIYLGKITFDGPLLKVNDVIMGNIGLKDSRKKYLEKGVAIEIVPKDMDSFGTINDIGQQKAIIHNIYIQLGMDKDIDERDLLAIAKTNLKKKSVVMVMIPLLKDEITFIKAAGSTPIIGTSKGKQSAYKKKPLLFK</sequence>
<dbReference type="AlphaFoldDB" id="A0A644ZUG7"/>
<gene>
    <name evidence="2" type="ORF">SDC9_91289</name>
</gene>
<comment type="caution">
    <text evidence="2">The sequence shown here is derived from an EMBL/GenBank/DDBJ whole genome shotgun (WGS) entry which is preliminary data.</text>
</comment>
<name>A0A644ZUG7_9ZZZZ</name>
<evidence type="ECO:0000256" key="1">
    <source>
        <dbReference type="SAM" id="Phobius"/>
    </source>
</evidence>
<protein>
    <recommendedName>
        <fullName evidence="3">YIEGIA protein</fullName>
    </recommendedName>
</protein>
<dbReference type="InterPro" id="IPR025918">
    <property type="entry name" value="YIEGIA"/>
</dbReference>
<dbReference type="Pfam" id="PF14045">
    <property type="entry name" value="YIEGIA"/>
    <property type="match status" value="1"/>
</dbReference>
<reference evidence="2" key="1">
    <citation type="submission" date="2019-08" db="EMBL/GenBank/DDBJ databases">
        <authorList>
            <person name="Kucharzyk K."/>
            <person name="Murdoch R.W."/>
            <person name="Higgins S."/>
            <person name="Loffler F."/>
        </authorList>
    </citation>
    <scope>NUCLEOTIDE SEQUENCE</scope>
</reference>
<keyword evidence="1" id="KW-0812">Transmembrane</keyword>
<keyword evidence="1" id="KW-0472">Membrane</keyword>
<keyword evidence="1" id="KW-1133">Transmembrane helix</keyword>
<accession>A0A644ZUG7</accession>
<proteinExistence type="predicted"/>
<feature type="transmembrane region" description="Helical" evidence="1">
    <location>
        <begin position="44"/>
        <end position="66"/>
    </location>
</feature>
<feature type="transmembrane region" description="Helical" evidence="1">
    <location>
        <begin position="12"/>
        <end position="32"/>
    </location>
</feature>
<organism evidence="2">
    <name type="scientific">bioreactor metagenome</name>
    <dbReference type="NCBI Taxonomy" id="1076179"/>
    <lineage>
        <taxon>unclassified sequences</taxon>
        <taxon>metagenomes</taxon>
        <taxon>ecological metagenomes</taxon>
    </lineage>
</organism>
<evidence type="ECO:0000313" key="2">
    <source>
        <dbReference type="EMBL" id="MPM44610.1"/>
    </source>
</evidence>
<feature type="transmembrane region" description="Helical" evidence="1">
    <location>
        <begin position="145"/>
        <end position="164"/>
    </location>
</feature>